<evidence type="ECO:0000256" key="1">
    <source>
        <dbReference type="SAM" id="MobiDB-lite"/>
    </source>
</evidence>
<keyword evidence="3" id="KW-1185">Reference proteome</keyword>
<gene>
    <name evidence="2" type="ORF">Tco_1123776</name>
</gene>
<accession>A0ABQ5J4A2</accession>
<evidence type="ECO:0000313" key="2">
    <source>
        <dbReference type="EMBL" id="GJU07346.1"/>
    </source>
</evidence>
<reference evidence="2" key="2">
    <citation type="submission" date="2022-01" db="EMBL/GenBank/DDBJ databases">
        <authorList>
            <person name="Yamashiro T."/>
            <person name="Shiraishi A."/>
            <person name="Satake H."/>
            <person name="Nakayama K."/>
        </authorList>
    </citation>
    <scope>NUCLEOTIDE SEQUENCE</scope>
</reference>
<dbReference type="Proteomes" id="UP001151760">
    <property type="component" value="Unassembled WGS sequence"/>
</dbReference>
<reference evidence="2" key="1">
    <citation type="journal article" date="2022" name="Int. J. Mol. Sci.">
        <title>Draft Genome of Tanacetum Coccineum: Genomic Comparison of Closely Related Tanacetum-Family Plants.</title>
        <authorList>
            <person name="Yamashiro T."/>
            <person name="Shiraishi A."/>
            <person name="Nakayama K."/>
            <person name="Satake H."/>
        </authorList>
    </citation>
    <scope>NUCLEOTIDE SEQUENCE</scope>
</reference>
<protein>
    <submittedName>
        <fullName evidence="2">Uncharacterized protein</fullName>
    </submittedName>
</protein>
<name>A0ABQ5J4A2_9ASTR</name>
<feature type="region of interest" description="Disordered" evidence="1">
    <location>
        <begin position="304"/>
        <end position="323"/>
    </location>
</feature>
<comment type="caution">
    <text evidence="2">The sequence shown here is derived from an EMBL/GenBank/DDBJ whole genome shotgun (WGS) entry which is preliminary data.</text>
</comment>
<proteinExistence type="predicted"/>
<organism evidence="2 3">
    <name type="scientific">Tanacetum coccineum</name>
    <dbReference type="NCBI Taxonomy" id="301880"/>
    <lineage>
        <taxon>Eukaryota</taxon>
        <taxon>Viridiplantae</taxon>
        <taxon>Streptophyta</taxon>
        <taxon>Embryophyta</taxon>
        <taxon>Tracheophyta</taxon>
        <taxon>Spermatophyta</taxon>
        <taxon>Magnoliopsida</taxon>
        <taxon>eudicotyledons</taxon>
        <taxon>Gunneridae</taxon>
        <taxon>Pentapetalae</taxon>
        <taxon>asterids</taxon>
        <taxon>campanulids</taxon>
        <taxon>Asterales</taxon>
        <taxon>Asteraceae</taxon>
        <taxon>Asteroideae</taxon>
        <taxon>Anthemideae</taxon>
        <taxon>Anthemidinae</taxon>
        <taxon>Tanacetum</taxon>
    </lineage>
</organism>
<evidence type="ECO:0000313" key="3">
    <source>
        <dbReference type="Proteomes" id="UP001151760"/>
    </source>
</evidence>
<sequence length="323" mass="36929">MTPLPHHNLRHPWIRYQVDGYDVDGMRQTLRDRLSMVYDRDDGQALFTIHAWRRLFKVRRPLVREFILEFLSTCRMSYTEMGLDVEEMAEARDFLGPAPSYIHIRDPVRRLCHMMIACSISGRGHEAKKVTWVDLFYLRIMDHGTANVPHLLAQYLFRHAEGRKSRARLSKGHFIGRLAAHFGLVSDEGLRGLSVVVNELLVIDLHELARLNICSRATEDAPTAEEGAQAVPAPVLEEEVREMRQSVVGLRGVVEISITKQNKVSTWMISCMTQLMDASGRTYQAFDSTLIGSSRLSYYRRIRPRTNDADTSTAPHTDDQPDP</sequence>
<dbReference type="EMBL" id="BQNB010021530">
    <property type="protein sequence ID" value="GJU07346.1"/>
    <property type="molecule type" value="Genomic_DNA"/>
</dbReference>